<dbReference type="InterPro" id="IPR027417">
    <property type="entry name" value="P-loop_NTPase"/>
</dbReference>
<name>A0ABU9XJD0_9BACI</name>
<sequence>MKRVAIIGSGGSGKSTLARKLGEKLQINVYHLDALFWRSGWVGTSKEEQRSVQENLVGQEKWIMDGNYGGTIDIRLNHADTIIFLDIPRITCLIRVIKRRIQYRKSPRPDMGEGCNERLDAEFVKWVWNYPKVKKPAIVEKLALLSDRKEVIILSSTRAVNDFLQHVKMREEEFIGN</sequence>
<dbReference type="PANTHER" id="PTHR37816:SF3">
    <property type="entry name" value="MODULATES DNA TOPOLOGY"/>
    <property type="match status" value="1"/>
</dbReference>
<proteinExistence type="predicted"/>
<evidence type="ECO:0000313" key="2">
    <source>
        <dbReference type="Proteomes" id="UP001444625"/>
    </source>
</evidence>
<dbReference type="Gene3D" id="3.40.50.300">
    <property type="entry name" value="P-loop containing nucleotide triphosphate hydrolases"/>
    <property type="match status" value="1"/>
</dbReference>
<organism evidence="1 2">
    <name type="scientific">Ornithinibacillus xuwenensis</name>
    <dbReference type="NCBI Taxonomy" id="3144668"/>
    <lineage>
        <taxon>Bacteria</taxon>
        <taxon>Bacillati</taxon>
        <taxon>Bacillota</taxon>
        <taxon>Bacilli</taxon>
        <taxon>Bacillales</taxon>
        <taxon>Bacillaceae</taxon>
        <taxon>Ornithinibacillus</taxon>
    </lineage>
</organism>
<evidence type="ECO:0000313" key="1">
    <source>
        <dbReference type="EMBL" id="MEN2767583.1"/>
    </source>
</evidence>
<protein>
    <submittedName>
        <fullName evidence="1">DNA topology modulation protein</fullName>
    </submittedName>
</protein>
<reference evidence="1 2" key="1">
    <citation type="submission" date="2024-05" db="EMBL/GenBank/DDBJ databases">
        <authorList>
            <person name="Haq I."/>
            <person name="Ullah Z."/>
            <person name="Ahmad R."/>
            <person name="Li M."/>
            <person name="Tong Y."/>
        </authorList>
    </citation>
    <scope>NUCLEOTIDE SEQUENCE [LARGE SCALE GENOMIC DNA]</scope>
    <source>
        <strain evidence="1 2">16A2E</strain>
    </source>
</reference>
<accession>A0ABU9XJD0</accession>
<comment type="caution">
    <text evidence="1">The sequence shown here is derived from an EMBL/GenBank/DDBJ whole genome shotgun (WGS) entry which is preliminary data.</text>
</comment>
<keyword evidence="2" id="KW-1185">Reference proteome</keyword>
<dbReference type="RefSeq" id="WP_345825054.1">
    <property type="nucleotide sequence ID" value="NZ_JBDIML010000003.1"/>
</dbReference>
<dbReference type="PANTHER" id="PTHR37816">
    <property type="entry name" value="YALI0E33011P"/>
    <property type="match status" value="1"/>
</dbReference>
<dbReference type="NCBIfam" id="NF005994">
    <property type="entry name" value="PRK08118.1"/>
    <property type="match status" value="1"/>
</dbReference>
<dbReference type="InterPro" id="IPR052922">
    <property type="entry name" value="Cytidylate_Kinase-2"/>
</dbReference>
<gene>
    <name evidence="1" type="ORF">ABC228_10320</name>
</gene>
<dbReference type="EMBL" id="JBDIML010000003">
    <property type="protein sequence ID" value="MEN2767583.1"/>
    <property type="molecule type" value="Genomic_DNA"/>
</dbReference>
<dbReference type="Proteomes" id="UP001444625">
    <property type="component" value="Unassembled WGS sequence"/>
</dbReference>
<dbReference type="SUPFAM" id="SSF52540">
    <property type="entry name" value="P-loop containing nucleoside triphosphate hydrolases"/>
    <property type="match status" value="1"/>
</dbReference>